<dbReference type="InterPro" id="IPR006674">
    <property type="entry name" value="HD_domain"/>
</dbReference>
<feature type="domain" description="HD" evidence="8">
    <location>
        <begin position="337"/>
        <end position="430"/>
    </location>
</feature>
<dbReference type="InterPro" id="IPR003607">
    <property type="entry name" value="HD/PDEase_dom"/>
</dbReference>
<dbReference type="PROSITE" id="PS51831">
    <property type="entry name" value="HD"/>
    <property type="match status" value="1"/>
</dbReference>
<evidence type="ECO:0000256" key="3">
    <source>
        <dbReference type="ARBA" id="ARBA00022801"/>
    </source>
</evidence>
<evidence type="ECO:0000259" key="8">
    <source>
        <dbReference type="PROSITE" id="PS51831"/>
    </source>
</evidence>
<dbReference type="GO" id="GO:0004521">
    <property type="term" value="F:RNA endonuclease activity"/>
    <property type="evidence" value="ECO:0007669"/>
    <property type="project" value="UniProtKB-UniRule"/>
</dbReference>
<accession>A0A0S7XP19</accession>
<feature type="coiled-coil region" evidence="7">
    <location>
        <begin position="38"/>
        <end position="185"/>
    </location>
</feature>
<keyword evidence="4 5" id="KW-0694">RNA-binding</keyword>
<dbReference type="GO" id="GO:0016787">
    <property type="term" value="F:hydrolase activity"/>
    <property type="evidence" value="ECO:0007669"/>
    <property type="project" value="UniProtKB-KW"/>
</dbReference>
<keyword evidence="5" id="KW-0472">Membrane</keyword>
<evidence type="ECO:0000256" key="4">
    <source>
        <dbReference type="ARBA" id="ARBA00022884"/>
    </source>
</evidence>
<dbReference type="GO" id="GO:0005886">
    <property type="term" value="C:plasma membrane"/>
    <property type="evidence" value="ECO:0007669"/>
    <property type="project" value="UniProtKB-SubCell"/>
</dbReference>
<name>A0A0S7XP19_9BACT</name>
<dbReference type="AlphaFoldDB" id="A0A0S7XP19"/>
<dbReference type="NCBIfam" id="TIGR00277">
    <property type="entry name" value="HDIG"/>
    <property type="match status" value="1"/>
</dbReference>
<dbReference type="SMART" id="SM00471">
    <property type="entry name" value="HDc"/>
    <property type="match status" value="1"/>
</dbReference>
<dbReference type="EC" id="3.1.-.-" evidence="5 6"/>
<dbReference type="CDD" id="cd22431">
    <property type="entry name" value="KH-I_RNaseY"/>
    <property type="match status" value="1"/>
</dbReference>
<comment type="function">
    <text evidence="5">Endoribonuclease that initiates mRNA decay.</text>
</comment>
<dbReference type="InterPro" id="IPR004088">
    <property type="entry name" value="KH_dom_type_1"/>
</dbReference>
<feature type="transmembrane region" description="Helical" evidence="5">
    <location>
        <begin position="12"/>
        <end position="29"/>
    </location>
</feature>
<dbReference type="NCBIfam" id="TIGR03319">
    <property type="entry name" value="RNase_Y"/>
    <property type="match status" value="1"/>
</dbReference>
<dbReference type="PANTHER" id="PTHR12826">
    <property type="entry name" value="RIBONUCLEASE Y"/>
    <property type="match status" value="1"/>
</dbReference>
<evidence type="ECO:0000256" key="5">
    <source>
        <dbReference type="HAMAP-Rule" id="MF_00335"/>
    </source>
</evidence>
<dbReference type="Proteomes" id="UP000052020">
    <property type="component" value="Unassembled WGS sequence"/>
</dbReference>
<comment type="caution">
    <text evidence="9">The sequence shown here is derived from an EMBL/GenBank/DDBJ whole genome shotgun (WGS) entry which is preliminary data.</text>
</comment>
<dbReference type="Pfam" id="PF12072">
    <property type="entry name" value="RNase_Y_N"/>
    <property type="match status" value="1"/>
</dbReference>
<dbReference type="InterPro" id="IPR036612">
    <property type="entry name" value="KH_dom_type_1_sf"/>
</dbReference>
<dbReference type="Gene3D" id="1.10.3210.10">
    <property type="entry name" value="Hypothetical protein af1432"/>
    <property type="match status" value="1"/>
</dbReference>
<keyword evidence="3 5" id="KW-0378">Hydrolase</keyword>
<proteinExistence type="inferred from homology"/>
<dbReference type="PATRIC" id="fig|1704032.3.peg.436"/>
<dbReference type="SMART" id="SM00322">
    <property type="entry name" value="KH"/>
    <property type="match status" value="1"/>
</dbReference>
<keyword evidence="5" id="KW-1003">Cell membrane</keyword>
<keyword evidence="5" id="KW-0812">Transmembrane</keyword>
<dbReference type="InterPro" id="IPR006675">
    <property type="entry name" value="HDIG_dom"/>
</dbReference>
<reference evidence="9 10" key="1">
    <citation type="journal article" date="2015" name="Microbiome">
        <title>Genomic resolution of linkages in carbon, nitrogen, and sulfur cycling among widespread estuary sediment bacteria.</title>
        <authorList>
            <person name="Baker B.J."/>
            <person name="Lazar C.S."/>
            <person name="Teske A.P."/>
            <person name="Dick G.J."/>
        </authorList>
    </citation>
    <scope>NUCLEOTIDE SEQUENCE [LARGE SCALE GENOMIC DNA]</scope>
    <source>
        <strain evidence="9">DG_56</strain>
    </source>
</reference>
<dbReference type="Pfam" id="PF00013">
    <property type="entry name" value="KH_1"/>
    <property type="match status" value="1"/>
</dbReference>
<dbReference type="SUPFAM" id="SSF54791">
    <property type="entry name" value="Eukaryotic type KH-domain (KH-domain type I)"/>
    <property type="match status" value="1"/>
</dbReference>
<evidence type="ECO:0000256" key="2">
    <source>
        <dbReference type="ARBA" id="ARBA00022759"/>
    </source>
</evidence>
<keyword evidence="2 5" id="KW-0255">Endonuclease</keyword>
<dbReference type="HAMAP" id="MF_00335">
    <property type="entry name" value="RNase_Y"/>
    <property type="match status" value="1"/>
</dbReference>
<keyword evidence="7" id="KW-0175">Coiled coil</keyword>
<dbReference type="InterPro" id="IPR004087">
    <property type="entry name" value="KH_dom"/>
</dbReference>
<dbReference type="GO" id="GO:0003723">
    <property type="term" value="F:RNA binding"/>
    <property type="evidence" value="ECO:0007669"/>
    <property type="project" value="UniProtKB-UniRule"/>
</dbReference>
<gene>
    <name evidence="5" type="primary">rny</name>
    <name evidence="9" type="ORF">AMK68_03095</name>
</gene>
<dbReference type="SUPFAM" id="SSF109604">
    <property type="entry name" value="HD-domain/PDEase-like"/>
    <property type="match status" value="1"/>
</dbReference>
<dbReference type="CDD" id="cd00077">
    <property type="entry name" value="HDc"/>
    <property type="match status" value="1"/>
</dbReference>
<evidence type="ECO:0000313" key="10">
    <source>
        <dbReference type="Proteomes" id="UP000052020"/>
    </source>
</evidence>
<protein>
    <recommendedName>
        <fullName evidence="5 6">Ribonuclease Y</fullName>
        <shortName evidence="5">RNase Y</shortName>
        <ecNumber evidence="5 6">3.1.-.-</ecNumber>
    </recommendedName>
</protein>
<organism evidence="9 10">
    <name type="scientific">candidate division KD3-62 bacterium DG_56</name>
    <dbReference type="NCBI Taxonomy" id="1704032"/>
    <lineage>
        <taxon>Bacteria</taxon>
        <taxon>candidate division KD3-62</taxon>
    </lineage>
</organism>
<dbReference type="Pfam" id="PF01966">
    <property type="entry name" value="HD"/>
    <property type="match status" value="1"/>
</dbReference>
<evidence type="ECO:0000313" key="9">
    <source>
        <dbReference type="EMBL" id="KPJ63801.1"/>
    </source>
</evidence>
<keyword evidence="5" id="KW-1133">Transmembrane helix</keyword>
<keyword evidence="1 5" id="KW-0540">Nuclease</keyword>
<dbReference type="GO" id="GO:0006402">
    <property type="term" value="P:mRNA catabolic process"/>
    <property type="evidence" value="ECO:0007669"/>
    <property type="project" value="UniProtKB-UniRule"/>
</dbReference>
<comment type="similarity">
    <text evidence="5">Belongs to the RNase Y family.</text>
</comment>
<dbReference type="PANTHER" id="PTHR12826:SF15">
    <property type="entry name" value="RIBONUCLEASE Y"/>
    <property type="match status" value="1"/>
</dbReference>
<comment type="subcellular location">
    <subcellularLocation>
        <location evidence="5">Cell membrane</location>
        <topology evidence="5">Single-pass membrane protein</topology>
    </subcellularLocation>
</comment>
<dbReference type="PROSITE" id="PS50084">
    <property type="entry name" value="KH_TYPE_1"/>
    <property type="match status" value="1"/>
</dbReference>
<sequence length="521" mass="58614">MAGLLGLGQDIVLMLVLALTLALVILILVESRITRRNWLRAEQANAEAQQLLENARKEIESQKKEALLEAKDEALRLRNEIEREHRDRKAELQRTERRLLQKEETLDRRLDGLEKKEKALAGRETELIRHQEELASLQERQRQELQRVSELSVEDARILLLRQVEEEVRDQAAQLARRIEDQARAEAERRARDIVTLAIQRCAVDQVVESTVSVVPLPSDEMKGRVIGREGRNIRTFETLTGVDLIIDDTPEAVVVSGFDPVRREVARLSLETLIADGRIHPARIEEVVQRAQAEVEEKIQEAGERAAFETGVTGLHPELVRLLGKLRFRSSYGQNVLEHSIEVAHLAGMMAEELGLNAAIAKRGGLLHDIGKAVDFEVEGPHAAIGADLARHYREPTEILHAIGAHHEDEQFQSMEAVLVHTADAISAARPGARGETLEHYLKRLQKLEEIADSCAGVDKSYAIQAGREIRIMVRPDEIDDLGAVRVAKDLVSKIEEELEYPGQIKVTVIRETRAVEYAK</sequence>
<evidence type="ECO:0000256" key="6">
    <source>
        <dbReference type="NCBIfam" id="TIGR03319"/>
    </source>
</evidence>
<evidence type="ECO:0000256" key="1">
    <source>
        <dbReference type="ARBA" id="ARBA00022722"/>
    </source>
</evidence>
<dbReference type="EMBL" id="LIZY01000062">
    <property type="protein sequence ID" value="KPJ63801.1"/>
    <property type="molecule type" value="Genomic_DNA"/>
</dbReference>
<dbReference type="InterPro" id="IPR017705">
    <property type="entry name" value="Ribonuclease_Y"/>
</dbReference>
<evidence type="ECO:0000256" key="7">
    <source>
        <dbReference type="SAM" id="Coils"/>
    </source>
</evidence>
<dbReference type="InterPro" id="IPR022711">
    <property type="entry name" value="RNase_Y_N"/>
</dbReference>